<keyword evidence="3" id="KW-0732">Signal</keyword>
<name>A0A8S0RQ93_OLEEU</name>
<dbReference type="OrthoDB" id="1850441at2759"/>
<sequence>MASKYVLFLSFFLLNTNSVSSVLGKEVLYEAAAVIVPLPSPVYKKPTPAQPLKAPPPPPPPPTRASPQPPPPVKPPRNRQECIPLCLVRCKLHSRKKYCLRACMTCCERCKCVPPGQYGNKEKCGKCYSDMTTRGGKLKCP</sequence>
<dbReference type="InterPro" id="IPR003854">
    <property type="entry name" value="GASA"/>
</dbReference>
<organism evidence="4 5">
    <name type="scientific">Olea europaea subsp. europaea</name>
    <dbReference type="NCBI Taxonomy" id="158383"/>
    <lineage>
        <taxon>Eukaryota</taxon>
        <taxon>Viridiplantae</taxon>
        <taxon>Streptophyta</taxon>
        <taxon>Embryophyta</taxon>
        <taxon>Tracheophyta</taxon>
        <taxon>Spermatophyta</taxon>
        <taxon>Magnoliopsida</taxon>
        <taxon>eudicotyledons</taxon>
        <taxon>Gunneridae</taxon>
        <taxon>Pentapetalae</taxon>
        <taxon>asterids</taxon>
        <taxon>lamiids</taxon>
        <taxon>Lamiales</taxon>
        <taxon>Oleaceae</taxon>
        <taxon>Oleeae</taxon>
        <taxon>Olea</taxon>
    </lineage>
</organism>
<feature type="region of interest" description="Disordered" evidence="2">
    <location>
        <begin position="40"/>
        <end position="79"/>
    </location>
</feature>
<protein>
    <submittedName>
        <fullName evidence="4">Uncharacterized protein</fullName>
    </submittedName>
</protein>
<evidence type="ECO:0000256" key="1">
    <source>
        <dbReference type="ARBA" id="ARBA00010582"/>
    </source>
</evidence>
<evidence type="ECO:0000256" key="3">
    <source>
        <dbReference type="SAM" id="SignalP"/>
    </source>
</evidence>
<proteinExistence type="inferred from homology"/>
<comment type="similarity">
    <text evidence="1">Belongs to the GASA family.</text>
</comment>
<accession>A0A8S0RQ93</accession>
<gene>
    <name evidence="4" type="ORF">OLEA9_A019787</name>
</gene>
<dbReference type="EMBL" id="CACTIH010003687">
    <property type="protein sequence ID" value="CAA2982091.1"/>
    <property type="molecule type" value="Genomic_DNA"/>
</dbReference>
<keyword evidence="5" id="KW-1185">Reference proteome</keyword>
<reference evidence="4 5" key="1">
    <citation type="submission" date="2019-12" db="EMBL/GenBank/DDBJ databases">
        <authorList>
            <person name="Alioto T."/>
            <person name="Alioto T."/>
            <person name="Gomez Garrido J."/>
        </authorList>
    </citation>
    <scope>NUCLEOTIDE SEQUENCE [LARGE SCALE GENOMIC DNA]</scope>
</reference>
<feature type="signal peptide" evidence="3">
    <location>
        <begin position="1"/>
        <end position="24"/>
    </location>
</feature>
<dbReference type="PANTHER" id="PTHR23201:SF53">
    <property type="entry name" value="GIBBERELLIN-REGULATED PROTEIN 14"/>
    <property type="match status" value="1"/>
</dbReference>
<dbReference type="PANTHER" id="PTHR23201">
    <property type="entry name" value="EXTENSIN, PROLINE-RICH PROTEIN"/>
    <property type="match status" value="1"/>
</dbReference>
<feature type="chain" id="PRO_5035798881" evidence="3">
    <location>
        <begin position="25"/>
        <end position="141"/>
    </location>
</feature>
<comment type="caution">
    <text evidence="4">The sequence shown here is derived from an EMBL/GenBank/DDBJ whole genome shotgun (WGS) entry which is preliminary data.</text>
</comment>
<evidence type="ECO:0000313" key="4">
    <source>
        <dbReference type="EMBL" id="CAA2982091.1"/>
    </source>
</evidence>
<evidence type="ECO:0000256" key="2">
    <source>
        <dbReference type="SAM" id="MobiDB-lite"/>
    </source>
</evidence>
<dbReference type="Proteomes" id="UP000594638">
    <property type="component" value="Unassembled WGS sequence"/>
</dbReference>
<dbReference type="AlphaFoldDB" id="A0A8S0RQ93"/>
<dbReference type="Gramene" id="OE9A019787T1">
    <property type="protein sequence ID" value="OE9A019787C1"/>
    <property type="gene ID" value="OE9A019787"/>
</dbReference>
<feature type="compositionally biased region" description="Pro residues" evidence="2">
    <location>
        <begin position="53"/>
        <end position="75"/>
    </location>
</feature>
<dbReference type="Pfam" id="PF02704">
    <property type="entry name" value="GASA"/>
    <property type="match status" value="1"/>
</dbReference>
<evidence type="ECO:0000313" key="5">
    <source>
        <dbReference type="Proteomes" id="UP000594638"/>
    </source>
</evidence>